<accession>J3KV49</accession>
<dbReference type="Gramene" id="OB0112G10020.1">
    <property type="protein sequence ID" value="OB0112G10020.1"/>
    <property type="gene ID" value="OB0112G10020"/>
</dbReference>
<reference evidence="1" key="1">
    <citation type="submission" date="2015-06" db="UniProtKB">
        <authorList>
            <consortium name="EnsemblPlants"/>
        </authorList>
    </citation>
    <scope>IDENTIFICATION</scope>
</reference>
<sequence length="99" mass="11121">MVPHEGPSSGCILWLAQKGLYLCKIHVVPLQITLLREESCNQICNSSTDPLMMARNRPQGVVICVIVSKLGIRHLLTVHPITVHFIVIIQVCYLSYKLE</sequence>
<dbReference type="Proteomes" id="UP000006038">
    <property type="component" value="Unassembled WGS sequence"/>
</dbReference>
<protein>
    <submittedName>
        <fullName evidence="1">Uncharacterized protein</fullName>
    </submittedName>
</protein>
<keyword evidence="2" id="KW-1185">Reference proteome</keyword>
<name>J3KV49_ORYBR</name>
<proteinExistence type="predicted"/>
<dbReference type="EnsemblPlants" id="OB0112G10020.1">
    <property type="protein sequence ID" value="OB0112G10020.1"/>
    <property type="gene ID" value="OB0112G10020"/>
</dbReference>
<dbReference type="AlphaFoldDB" id="J3KV49"/>
<organism evidence="1">
    <name type="scientific">Oryza brachyantha</name>
    <name type="common">malo sina</name>
    <dbReference type="NCBI Taxonomy" id="4533"/>
    <lineage>
        <taxon>Eukaryota</taxon>
        <taxon>Viridiplantae</taxon>
        <taxon>Streptophyta</taxon>
        <taxon>Embryophyta</taxon>
        <taxon>Tracheophyta</taxon>
        <taxon>Spermatophyta</taxon>
        <taxon>Magnoliopsida</taxon>
        <taxon>Liliopsida</taxon>
        <taxon>Poales</taxon>
        <taxon>Poaceae</taxon>
        <taxon>BOP clade</taxon>
        <taxon>Oryzoideae</taxon>
        <taxon>Oryzeae</taxon>
        <taxon>Oryzinae</taxon>
        <taxon>Oryza</taxon>
    </lineage>
</organism>
<evidence type="ECO:0000313" key="2">
    <source>
        <dbReference type="Proteomes" id="UP000006038"/>
    </source>
</evidence>
<dbReference type="HOGENOM" id="CLU_2324153_0_0_1"/>
<evidence type="ECO:0000313" key="1">
    <source>
        <dbReference type="EnsemblPlants" id="OB0112G10020.1"/>
    </source>
</evidence>